<evidence type="ECO:0000256" key="1">
    <source>
        <dbReference type="SAM" id="SignalP"/>
    </source>
</evidence>
<feature type="signal peptide" evidence="1">
    <location>
        <begin position="1"/>
        <end position="18"/>
    </location>
</feature>
<comment type="caution">
    <text evidence="2">The sequence shown here is derived from an EMBL/GenBank/DDBJ whole genome shotgun (WGS) entry which is preliminary data.</text>
</comment>
<reference evidence="2" key="1">
    <citation type="submission" date="2021-02" db="EMBL/GenBank/DDBJ databases">
        <authorList>
            <person name="Nowell W R."/>
        </authorList>
    </citation>
    <scope>NUCLEOTIDE SEQUENCE</scope>
    <source>
        <strain evidence="2">Ploen Becks lab</strain>
    </source>
</reference>
<evidence type="ECO:0000313" key="3">
    <source>
        <dbReference type="Proteomes" id="UP000663879"/>
    </source>
</evidence>
<sequence length="152" mass="17060">MFRFFILFTIALTANVKAQDSFESAITNLVQQWGQITPEQYEEFFNNFVQSGLHQIWNGLNEHCSSNAECGPDACCLKPTIQGKRAIIDGTQVNFGSYCAKLRKSGETCSNYDMNMNYYNFHCPCQRGLTCVPGGTVQLHPLIIVQTQATCK</sequence>
<accession>A0A813XU44</accession>
<protein>
    <submittedName>
        <fullName evidence="2">Uncharacterized protein</fullName>
    </submittedName>
</protein>
<dbReference type="OrthoDB" id="9972630at2759"/>
<dbReference type="EMBL" id="CAJNOC010001501">
    <property type="protein sequence ID" value="CAF0869902.1"/>
    <property type="molecule type" value="Genomic_DNA"/>
</dbReference>
<feature type="chain" id="PRO_5032971649" evidence="1">
    <location>
        <begin position="19"/>
        <end position="152"/>
    </location>
</feature>
<keyword evidence="3" id="KW-1185">Reference proteome</keyword>
<dbReference type="Proteomes" id="UP000663879">
    <property type="component" value="Unassembled WGS sequence"/>
</dbReference>
<dbReference type="AlphaFoldDB" id="A0A813XU44"/>
<gene>
    <name evidence="2" type="ORF">OXX778_LOCUS9879</name>
</gene>
<organism evidence="2 3">
    <name type="scientific">Brachionus calyciflorus</name>
    <dbReference type="NCBI Taxonomy" id="104777"/>
    <lineage>
        <taxon>Eukaryota</taxon>
        <taxon>Metazoa</taxon>
        <taxon>Spiralia</taxon>
        <taxon>Gnathifera</taxon>
        <taxon>Rotifera</taxon>
        <taxon>Eurotatoria</taxon>
        <taxon>Monogononta</taxon>
        <taxon>Pseudotrocha</taxon>
        <taxon>Ploima</taxon>
        <taxon>Brachionidae</taxon>
        <taxon>Brachionus</taxon>
    </lineage>
</organism>
<keyword evidence="1" id="KW-0732">Signal</keyword>
<name>A0A813XU44_9BILA</name>
<proteinExistence type="predicted"/>
<evidence type="ECO:0000313" key="2">
    <source>
        <dbReference type="EMBL" id="CAF0869902.1"/>
    </source>
</evidence>
<dbReference type="Gene3D" id="2.10.80.10">
    <property type="entry name" value="Lipase, subunit A"/>
    <property type="match status" value="1"/>
</dbReference>